<dbReference type="EMBL" id="LGIA01000208">
    <property type="protein sequence ID" value="KOH42843.1"/>
    <property type="molecule type" value="Genomic_DNA"/>
</dbReference>
<feature type="signal peptide" evidence="1">
    <location>
        <begin position="1"/>
        <end position="22"/>
    </location>
</feature>
<reference evidence="3" key="1">
    <citation type="submission" date="2015-07" db="EMBL/GenBank/DDBJ databases">
        <title>Genome sequencing of Sunxiuqinia dokdonensis strain SK.</title>
        <authorList>
            <person name="Ahn S."/>
            <person name="Kim B.-C."/>
        </authorList>
    </citation>
    <scope>NUCLEOTIDE SEQUENCE [LARGE SCALE GENOMIC DNA]</scope>
    <source>
        <strain evidence="3">SK</strain>
    </source>
</reference>
<evidence type="ECO:0000313" key="3">
    <source>
        <dbReference type="Proteomes" id="UP000036958"/>
    </source>
</evidence>
<keyword evidence="3" id="KW-1185">Reference proteome</keyword>
<protein>
    <submittedName>
        <fullName evidence="2">Uncharacterized protein</fullName>
    </submittedName>
</protein>
<dbReference type="RefSeq" id="WP_053188048.1">
    <property type="nucleotide sequence ID" value="NZ_LGIA01000208.1"/>
</dbReference>
<dbReference type="SUPFAM" id="SSF75169">
    <property type="entry name" value="DsrEFH-like"/>
    <property type="match status" value="1"/>
</dbReference>
<evidence type="ECO:0000256" key="1">
    <source>
        <dbReference type="SAM" id="SignalP"/>
    </source>
</evidence>
<evidence type="ECO:0000313" key="2">
    <source>
        <dbReference type="EMBL" id="KOH42843.1"/>
    </source>
</evidence>
<comment type="caution">
    <text evidence="2">The sequence shown here is derived from an EMBL/GenBank/DDBJ whole genome shotgun (WGS) entry which is preliminary data.</text>
</comment>
<gene>
    <name evidence="2" type="ORF">NC99_42860</name>
</gene>
<accession>A0A0L8V399</accession>
<organism evidence="2 3">
    <name type="scientific">Sunxiuqinia dokdonensis</name>
    <dbReference type="NCBI Taxonomy" id="1409788"/>
    <lineage>
        <taxon>Bacteria</taxon>
        <taxon>Pseudomonadati</taxon>
        <taxon>Bacteroidota</taxon>
        <taxon>Bacteroidia</taxon>
        <taxon>Marinilabiliales</taxon>
        <taxon>Prolixibacteraceae</taxon>
        <taxon>Sunxiuqinia</taxon>
    </lineage>
</organism>
<name>A0A0L8V399_9BACT</name>
<dbReference type="AlphaFoldDB" id="A0A0L8V399"/>
<dbReference type="InterPro" id="IPR027396">
    <property type="entry name" value="DsrEFH-like"/>
</dbReference>
<feature type="chain" id="PRO_5005591320" evidence="1">
    <location>
        <begin position="23"/>
        <end position="147"/>
    </location>
</feature>
<dbReference type="STRING" id="1409788.NC99_42860"/>
<keyword evidence="1" id="KW-0732">Signal</keyword>
<sequence length="147" mass="16156">MKIYSIILFIALSISGANMVHAQTAEEIKKTEQSIKKNGQYALLVMKAQHLKAAIKTGVDFKSKSAKIDFHMVACGELVKQISTDQTLKHLVGEAVNKHGLKILVCGLSIEQFEVDQTLLPEETPVTANGLVYLFGLQEQGFKTVIL</sequence>
<dbReference type="Proteomes" id="UP000036958">
    <property type="component" value="Unassembled WGS sequence"/>
</dbReference>
<dbReference type="Gene3D" id="3.40.1260.10">
    <property type="entry name" value="DsrEFH-like"/>
    <property type="match status" value="1"/>
</dbReference>
<proteinExistence type="predicted"/>
<dbReference type="OrthoDB" id="1467432at2"/>